<proteinExistence type="predicted"/>
<feature type="coiled-coil region" evidence="1">
    <location>
        <begin position="408"/>
        <end position="467"/>
    </location>
</feature>
<dbReference type="Gene3D" id="3.40.50.1820">
    <property type="entry name" value="alpha/beta hydrolase"/>
    <property type="match status" value="1"/>
</dbReference>
<accession>A0A1V3JG06</accession>
<sequence>MTVHEEFSIINNCRKLEYSLWLKHTDKYNYINAYNLGYLSKLAYSKVILDNQKWNLDFQHFIDKAREPFRDCELEDWTQIKLTSIKNEKDEISTNFKPFIDVFLFGNNQGIQNEGYVDDKTVSVSALFYMDETRAVIAVRGTQETKDFEIDADALQIKPDYGIKGEVHKGFYTQANKVISDPNFAYFLITTKRTNKELYVTGHSLGGAVATILSAYLVEQGFKPLLYTFGSPRVGNAVFAKYYSDKFTHFRHVNDFDIVPVLPGRVLDGNLDKILTTAYEAQIRGDEYPFMTGIMSLFNKQKDYYTHHGNLCQIVGDEDVRMILPFSLHEINQIKMANISEDEIIKKEDRTHSVKFNIHYHSMDTYLSNIEAIIKLLYHFYKVNNHCMRESIENCQTHSLHHFIVLSKEKLMQKMSILQDQINNIQQKVQEIARKTNHAIPLPSSTFRNQEKKIKVYKELLKKLEKVEKIKIDQYELYSLHIGNKDIAKQLNDLIA</sequence>
<dbReference type="InterPro" id="IPR002921">
    <property type="entry name" value="Fungal_lipase-type"/>
</dbReference>
<dbReference type="PANTHER" id="PTHR45856">
    <property type="entry name" value="ALPHA/BETA-HYDROLASES SUPERFAMILY PROTEIN"/>
    <property type="match status" value="1"/>
</dbReference>
<dbReference type="EMBL" id="MLHQ01000037">
    <property type="protein sequence ID" value="OOF55563.1"/>
    <property type="molecule type" value="Genomic_DNA"/>
</dbReference>
<dbReference type="PANTHER" id="PTHR45856:SF24">
    <property type="entry name" value="FUNGAL LIPASE-LIKE DOMAIN-CONTAINING PROTEIN"/>
    <property type="match status" value="1"/>
</dbReference>
<gene>
    <name evidence="3" type="ORF">BKL49_11485</name>
</gene>
<evidence type="ECO:0000313" key="3">
    <source>
        <dbReference type="EMBL" id="OOF55563.1"/>
    </source>
</evidence>
<feature type="domain" description="Fungal lipase-type" evidence="2">
    <location>
        <begin position="136"/>
        <end position="265"/>
    </location>
</feature>
<dbReference type="RefSeq" id="WP_077425640.1">
    <property type="nucleotide sequence ID" value="NZ_MLHQ01000037.1"/>
</dbReference>
<dbReference type="InterPro" id="IPR051218">
    <property type="entry name" value="Sec_MonoDiacylglyc_Lipase"/>
</dbReference>
<dbReference type="GO" id="GO:0006629">
    <property type="term" value="P:lipid metabolic process"/>
    <property type="evidence" value="ECO:0007669"/>
    <property type="project" value="InterPro"/>
</dbReference>
<dbReference type="STRING" id="1907939.BKL49_11485"/>
<dbReference type="InterPro" id="IPR029058">
    <property type="entry name" value="AB_hydrolase_fold"/>
</dbReference>
<comment type="caution">
    <text evidence="3">The sequence shown here is derived from an EMBL/GenBank/DDBJ whole genome shotgun (WGS) entry which is preliminary data.</text>
</comment>
<dbReference type="Proteomes" id="UP000188602">
    <property type="component" value="Unassembled WGS sequence"/>
</dbReference>
<dbReference type="Pfam" id="PF01764">
    <property type="entry name" value="Lipase_3"/>
    <property type="match status" value="1"/>
</dbReference>
<protein>
    <recommendedName>
        <fullName evidence="2">Fungal lipase-type domain-containing protein</fullName>
    </recommendedName>
</protein>
<evidence type="ECO:0000256" key="1">
    <source>
        <dbReference type="SAM" id="Coils"/>
    </source>
</evidence>
<dbReference type="CDD" id="cd00519">
    <property type="entry name" value="Lipase_3"/>
    <property type="match status" value="1"/>
</dbReference>
<name>A0A1V3JG06_9PAST</name>
<evidence type="ECO:0000313" key="4">
    <source>
        <dbReference type="Proteomes" id="UP000188602"/>
    </source>
</evidence>
<keyword evidence="1" id="KW-0175">Coiled coil</keyword>
<organism evidence="3 4">
    <name type="scientific">Rodentibacter myodis</name>
    <dbReference type="NCBI Taxonomy" id="1907939"/>
    <lineage>
        <taxon>Bacteria</taxon>
        <taxon>Pseudomonadati</taxon>
        <taxon>Pseudomonadota</taxon>
        <taxon>Gammaproteobacteria</taxon>
        <taxon>Pasteurellales</taxon>
        <taxon>Pasteurellaceae</taxon>
        <taxon>Rodentibacter</taxon>
    </lineage>
</organism>
<evidence type="ECO:0000259" key="2">
    <source>
        <dbReference type="Pfam" id="PF01764"/>
    </source>
</evidence>
<dbReference type="AlphaFoldDB" id="A0A1V3JG06"/>
<dbReference type="SUPFAM" id="SSF53474">
    <property type="entry name" value="alpha/beta-Hydrolases"/>
    <property type="match status" value="1"/>
</dbReference>
<reference evidence="3 4" key="1">
    <citation type="submission" date="2016-10" db="EMBL/GenBank/DDBJ databases">
        <title>Rodentibacter gen. nov. and new species.</title>
        <authorList>
            <person name="Christensen H."/>
        </authorList>
    </citation>
    <scope>NUCLEOTIDE SEQUENCE [LARGE SCALE GENOMIC DNA]</scope>
    <source>
        <strain evidence="3 4">Ac151</strain>
    </source>
</reference>
<keyword evidence="4" id="KW-1185">Reference proteome</keyword>
<dbReference type="OrthoDB" id="5562330at2"/>